<evidence type="ECO:0000313" key="1">
    <source>
        <dbReference type="EMBL" id="ACV61076.1"/>
    </source>
</evidence>
<dbReference type="MEROPS" id="U57.001"/>
<dbReference type="RefSeq" id="WP_012813528.1">
    <property type="nucleotide sequence ID" value="NC_013216.1"/>
</dbReference>
<dbReference type="InterPro" id="IPR008764">
    <property type="entry name" value="Peptidase_U57"/>
</dbReference>
<evidence type="ECO:0000313" key="2">
    <source>
        <dbReference type="Proteomes" id="UP000002217"/>
    </source>
</evidence>
<dbReference type="NCBIfam" id="TIGR02855">
    <property type="entry name" value="spore_yabG"/>
    <property type="match status" value="1"/>
</dbReference>
<keyword evidence="2" id="KW-1185">Reference proteome</keyword>
<dbReference type="HOGENOM" id="CLU_083246_0_0_9"/>
<dbReference type="eggNOG" id="ENOG502Z7P7">
    <property type="taxonomic scope" value="Bacteria"/>
</dbReference>
<reference evidence="1 2" key="1">
    <citation type="journal article" date="2009" name="Stand. Genomic Sci.">
        <title>Complete genome sequence of Desulfotomaculum acetoxidans type strain (5575).</title>
        <authorList>
            <person name="Spring S."/>
            <person name="Lapidus A."/>
            <person name="Schroder M."/>
            <person name="Gleim D."/>
            <person name="Sims D."/>
            <person name="Meincke L."/>
            <person name="Glavina Del Rio T."/>
            <person name="Tice H."/>
            <person name="Copeland A."/>
            <person name="Cheng J.F."/>
            <person name="Lucas S."/>
            <person name="Chen F."/>
            <person name="Nolan M."/>
            <person name="Bruce D."/>
            <person name="Goodwin L."/>
            <person name="Pitluck S."/>
            <person name="Ivanova N."/>
            <person name="Mavromatis K."/>
            <person name="Mikhailova N."/>
            <person name="Pati A."/>
            <person name="Chen A."/>
            <person name="Palaniappan K."/>
            <person name="Land M."/>
            <person name="Hauser L."/>
            <person name="Chang Y.J."/>
            <person name="Jeffries C.D."/>
            <person name="Chain P."/>
            <person name="Saunders E."/>
            <person name="Brettin T."/>
            <person name="Detter J.C."/>
            <person name="Goker M."/>
            <person name="Bristow J."/>
            <person name="Eisen J.A."/>
            <person name="Markowitz V."/>
            <person name="Hugenholtz P."/>
            <person name="Kyrpides N.C."/>
            <person name="Klenk H.P."/>
            <person name="Han C."/>
        </authorList>
    </citation>
    <scope>NUCLEOTIDE SEQUENCE [LARGE SCALE GENOMIC DNA]</scope>
    <source>
        <strain evidence="2">ATCC 49208 / DSM 771 / VKM B-1644</strain>
    </source>
</reference>
<dbReference type="KEGG" id="dae:Dtox_0113"/>
<dbReference type="EMBL" id="CP001720">
    <property type="protein sequence ID" value="ACV61076.1"/>
    <property type="molecule type" value="Genomic_DNA"/>
</dbReference>
<dbReference type="PIRSF" id="PIRSF011575">
    <property type="entry name" value="YabG"/>
    <property type="match status" value="1"/>
</dbReference>
<sequence length="293" mass="33149">MNIKVGDIVGRSSYGCDIFFKVINIYTNVAGQQMAKLKGMDLRLTATAAVSDLVKIDPTHVNAYWHKMMSRNYEEMKRVFSRRQEAHQRSIMRNTGDRIESFDIPGKVLHVDGDKDYLNLCMTTYKQMSIPAHGYNVSEEKQPEKIIELLEKHNPDIVVLTGHDGFIKGQKDFSDLKNYHNSRHYVEAIKSARRYEKNMDDLIIFAGACQSHYEAMLDAGANFASSPKRVLIHAFDPVFIVEKIAYTSIYEAIPLKEVISGTITGFEGVGGMETRGKHRLGIPKSSIEQKPLS</sequence>
<dbReference type="STRING" id="485916.Dtox_0113"/>
<name>C8W2S0_DESAS</name>
<dbReference type="Pfam" id="PF05582">
    <property type="entry name" value="Peptidase_U57"/>
    <property type="match status" value="1"/>
</dbReference>
<accession>C8W2S0</accession>
<proteinExistence type="predicted"/>
<protein>
    <submittedName>
        <fullName evidence="1">Sporulation peptidase YabG</fullName>
    </submittedName>
</protein>
<dbReference type="AlphaFoldDB" id="C8W2S0"/>
<gene>
    <name evidence="1" type="ordered locus">Dtox_0113</name>
</gene>
<dbReference type="Proteomes" id="UP000002217">
    <property type="component" value="Chromosome"/>
</dbReference>
<organism evidence="1 2">
    <name type="scientific">Desulfofarcimen acetoxidans (strain ATCC 49208 / DSM 771 / KCTC 5769 / VKM B-1644 / 5575)</name>
    <name type="common">Desulfotomaculum acetoxidans</name>
    <dbReference type="NCBI Taxonomy" id="485916"/>
    <lineage>
        <taxon>Bacteria</taxon>
        <taxon>Bacillati</taxon>
        <taxon>Bacillota</taxon>
        <taxon>Clostridia</taxon>
        <taxon>Eubacteriales</taxon>
        <taxon>Peptococcaceae</taxon>
        <taxon>Desulfofarcimen</taxon>
    </lineage>
</organism>
<dbReference type="OrthoDB" id="9785306at2"/>